<proteinExistence type="predicted"/>
<comment type="caution">
    <text evidence="1">The sequence shown here is derived from an EMBL/GenBank/DDBJ whole genome shotgun (WGS) entry which is preliminary data.</text>
</comment>
<sequence>MQGLLRGCAMRPMEVETRGPAARVVLVVLTPEVVLQSIEGGYSGQSSLGSQSSTQTKQGSHFGYSSRGFQYSLAGSSHQPYSDRGCLECVSLGSSLGTIPGSDRQASGSAGSGP</sequence>
<accession>A0ABS8WPZ0</accession>
<organism evidence="1 2">
    <name type="scientific">Datura stramonium</name>
    <name type="common">Jimsonweed</name>
    <name type="synonym">Common thornapple</name>
    <dbReference type="NCBI Taxonomy" id="4076"/>
    <lineage>
        <taxon>Eukaryota</taxon>
        <taxon>Viridiplantae</taxon>
        <taxon>Streptophyta</taxon>
        <taxon>Embryophyta</taxon>
        <taxon>Tracheophyta</taxon>
        <taxon>Spermatophyta</taxon>
        <taxon>Magnoliopsida</taxon>
        <taxon>eudicotyledons</taxon>
        <taxon>Gunneridae</taxon>
        <taxon>Pentapetalae</taxon>
        <taxon>asterids</taxon>
        <taxon>lamiids</taxon>
        <taxon>Solanales</taxon>
        <taxon>Solanaceae</taxon>
        <taxon>Solanoideae</taxon>
        <taxon>Datureae</taxon>
        <taxon>Datura</taxon>
    </lineage>
</organism>
<reference evidence="1 2" key="1">
    <citation type="journal article" date="2021" name="BMC Genomics">
        <title>Datura genome reveals duplications of psychoactive alkaloid biosynthetic genes and high mutation rate following tissue culture.</title>
        <authorList>
            <person name="Rajewski A."/>
            <person name="Carter-House D."/>
            <person name="Stajich J."/>
            <person name="Litt A."/>
        </authorList>
    </citation>
    <scope>NUCLEOTIDE SEQUENCE [LARGE SCALE GENOMIC DNA]</scope>
    <source>
        <strain evidence="1">AR-01</strain>
    </source>
</reference>
<dbReference type="Proteomes" id="UP000823775">
    <property type="component" value="Unassembled WGS sequence"/>
</dbReference>
<keyword evidence="2" id="KW-1185">Reference proteome</keyword>
<evidence type="ECO:0000313" key="1">
    <source>
        <dbReference type="EMBL" id="MCE3052096.1"/>
    </source>
</evidence>
<evidence type="ECO:0000313" key="2">
    <source>
        <dbReference type="Proteomes" id="UP000823775"/>
    </source>
</evidence>
<protein>
    <submittedName>
        <fullName evidence="1">Uncharacterized protein</fullName>
    </submittedName>
</protein>
<dbReference type="EMBL" id="JACEIK010009209">
    <property type="protein sequence ID" value="MCE3052096.1"/>
    <property type="molecule type" value="Genomic_DNA"/>
</dbReference>
<name>A0ABS8WPZ0_DATST</name>
<gene>
    <name evidence="1" type="ORF">HAX54_051585</name>
</gene>